<dbReference type="Proteomes" id="UP000030762">
    <property type="component" value="Unassembled WGS sequence"/>
</dbReference>
<evidence type="ECO:0000256" key="1">
    <source>
        <dbReference type="SAM" id="MobiDB-lite"/>
    </source>
</evidence>
<protein>
    <recommendedName>
        <fullName evidence="2">RNase NYN domain-containing protein</fullName>
    </recommendedName>
</protein>
<dbReference type="InterPro" id="IPR036612">
    <property type="entry name" value="KH_dom_type_1_sf"/>
</dbReference>
<dbReference type="RefSeq" id="XP_008608130.1">
    <property type="nucleotide sequence ID" value="XM_008609908.1"/>
</dbReference>
<dbReference type="EMBL" id="JH767141">
    <property type="protein sequence ID" value="EQC38538.1"/>
    <property type="molecule type" value="Genomic_DNA"/>
</dbReference>
<feature type="domain" description="RNase NYN" evidence="2">
    <location>
        <begin position="3"/>
        <end position="143"/>
    </location>
</feature>
<gene>
    <name evidence="3" type="ORF">SDRG_04244</name>
</gene>
<dbReference type="Pfam" id="PF11977">
    <property type="entry name" value="RNase_Zc3h12a"/>
    <property type="match status" value="1"/>
</dbReference>
<reference evidence="3 4" key="1">
    <citation type="submission" date="2012-04" db="EMBL/GenBank/DDBJ databases">
        <title>The Genome Sequence of Saprolegnia declina VS20.</title>
        <authorList>
            <consortium name="The Broad Institute Genome Sequencing Platform"/>
            <person name="Russ C."/>
            <person name="Nusbaum C."/>
            <person name="Tyler B."/>
            <person name="van West P."/>
            <person name="Dieguez-Uribeondo J."/>
            <person name="de Bruijn I."/>
            <person name="Tripathy S."/>
            <person name="Jiang R."/>
            <person name="Young S.K."/>
            <person name="Zeng Q."/>
            <person name="Gargeya S."/>
            <person name="Fitzgerald M."/>
            <person name="Haas B."/>
            <person name="Abouelleil A."/>
            <person name="Alvarado L."/>
            <person name="Arachchi H.M."/>
            <person name="Berlin A."/>
            <person name="Chapman S.B."/>
            <person name="Goldberg J."/>
            <person name="Griggs A."/>
            <person name="Gujja S."/>
            <person name="Hansen M."/>
            <person name="Howarth C."/>
            <person name="Imamovic A."/>
            <person name="Larimer J."/>
            <person name="McCowen C."/>
            <person name="Montmayeur A."/>
            <person name="Murphy C."/>
            <person name="Neiman D."/>
            <person name="Pearson M."/>
            <person name="Priest M."/>
            <person name="Roberts A."/>
            <person name="Saif S."/>
            <person name="Shea T."/>
            <person name="Sisk P."/>
            <person name="Sykes S."/>
            <person name="Wortman J."/>
            <person name="Nusbaum C."/>
            <person name="Birren B."/>
        </authorList>
    </citation>
    <scope>NUCLEOTIDE SEQUENCE [LARGE SCALE GENOMIC DNA]</scope>
    <source>
        <strain evidence="3 4">VS20</strain>
    </source>
</reference>
<feature type="region of interest" description="Disordered" evidence="1">
    <location>
        <begin position="356"/>
        <end position="398"/>
    </location>
</feature>
<evidence type="ECO:0000313" key="3">
    <source>
        <dbReference type="EMBL" id="EQC38538.1"/>
    </source>
</evidence>
<dbReference type="SUPFAM" id="SSF54791">
    <property type="entry name" value="Eukaryotic type KH-domain (KH-domain type I)"/>
    <property type="match status" value="1"/>
</dbReference>
<sequence length="398" mass="45491">MALVVLDAANVATITAGNLQIDRVRAALDYFARLQLRCVAFAPRYWLDGTKYFQDEASLEKVRALVAEAKLVLTPPQAHDDYYVIDYAIKHDGFVVTNDMFRDHCMQKRRFHGQVLTSAWVKSHCIDFTFVVDEFLPNSQLMDKVQRATKSGGDNARTTLTPTATTDAASPTEPHAHAVGESANDDMMMVDDDDTTAANASNTRRRVDLSEAVYIQIPMDIVELLHANDDAGLKHFMDMSGTYITLGKAPPRGQTNVTLCIHGSREHCEIAMHAVHAFLHDYVAQQQQQQAHEQALLQQQAHEQALLQQQAHEQALMQQQAHEQALLQQQAEALRLQDYQRQLEYQHHMQQYQQQQYMYQQQQQQQHHHHQPHQQQQHPAVAQYTQPYPSSWPHQTTM</sequence>
<dbReference type="eggNOG" id="ENOG502QUQF">
    <property type="taxonomic scope" value="Eukaryota"/>
</dbReference>
<dbReference type="VEuPathDB" id="FungiDB:SDRG_04244"/>
<dbReference type="AlphaFoldDB" id="T0S0T7"/>
<accession>T0S0T7</accession>
<name>T0S0T7_SAPDV</name>
<dbReference type="OMA" id="FRDHVAN"/>
<dbReference type="GeneID" id="19944971"/>
<dbReference type="GO" id="GO:0003723">
    <property type="term" value="F:RNA binding"/>
    <property type="evidence" value="ECO:0007669"/>
    <property type="project" value="InterPro"/>
</dbReference>
<dbReference type="InterPro" id="IPR021869">
    <property type="entry name" value="RNase_Zc3h12_NYN"/>
</dbReference>
<dbReference type="OrthoDB" id="392925at2759"/>
<feature type="compositionally biased region" description="Low complexity" evidence="1">
    <location>
        <begin position="158"/>
        <end position="173"/>
    </location>
</feature>
<dbReference type="Gene3D" id="3.40.50.11980">
    <property type="match status" value="1"/>
</dbReference>
<evidence type="ECO:0000313" key="4">
    <source>
        <dbReference type="Proteomes" id="UP000030762"/>
    </source>
</evidence>
<evidence type="ECO:0000259" key="2">
    <source>
        <dbReference type="Pfam" id="PF11977"/>
    </source>
</evidence>
<dbReference type="InParanoid" id="T0S0T7"/>
<feature type="compositionally biased region" description="Polar residues" evidence="1">
    <location>
        <begin position="383"/>
        <end position="398"/>
    </location>
</feature>
<feature type="region of interest" description="Disordered" evidence="1">
    <location>
        <begin position="147"/>
        <end position="189"/>
    </location>
</feature>
<proteinExistence type="predicted"/>
<keyword evidence="4" id="KW-1185">Reference proteome</keyword>
<feature type="compositionally biased region" description="Low complexity" evidence="1">
    <location>
        <begin position="356"/>
        <end position="365"/>
    </location>
</feature>
<organism evidence="3 4">
    <name type="scientific">Saprolegnia diclina (strain VS20)</name>
    <dbReference type="NCBI Taxonomy" id="1156394"/>
    <lineage>
        <taxon>Eukaryota</taxon>
        <taxon>Sar</taxon>
        <taxon>Stramenopiles</taxon>
        <taxon>Oomycota</taxon>
        <taxon>Saprolegniomycetes</taxon>
        <taxon>Saprolegniales</taxon>
        <taxon>Saprolegniaceae</taxon>
        <taxon>Saprolegnia</taxon>
    </lineage>
</organism>